<sequence>MIFLLNLRKKQNQRNLLISYYIQNSKNIDDNYVQNLLKSVKGCKEFDESYKSLITLISSIKIRQATRIKFNINENIPFENWFYLNSKFIVKNQNQYLNLILKNCQINHLTTKQIQYLKIKNNIKKKKYDKSFESEETSLQSNLFLVNQKRYLIKQKREMKDFPKRN</sequence>
<evidence type="ECO:0000313" key="1">
    <source>
        <dbReference type="EMBL" id="CAD8169275.1"/>
    </source>
</evidence>
<protein>
    <submittedName>
        <fullName evidence="1">Uncharacterized protein</fullName>
    </submittedName>
</protein>
<proteinExistence type="predicted"/>
<organism evidence="1 2">
    <name type="scientific">Paramecium pentaurelia</name>
    <dbReference type="NCBI Taxonomy" id="43138"/>
    <lineage>
        <taxon>Eukaryota</taxon>
        <taxon>Sar</taxon>
        <taxon>Alveolata</taxon>
        <taxon>Ciliophora</taxon>
        <taxon>Intramacronucleata</taxon>
        <taxon>Oligohymenophorea</taxon>
        <taxon>Peniculida</taxon>
        <taxon>Parameciidae</taxon>
        <taxon>Paramecium</taxon>
    </lineage>
</organism>
<keyword evidence="2" id="KW-1185">Reference proteome</keyword>
<dbReference type="AlphaFoldDB" id="A0A8S1UX93"/>
<dbReference type="Proteomes" id="UP000689195">
    <property type="component" value="Unassembled WGS sequence"/>
</dbReference>
<accession>A0A8S1UX93</accession>
<comment type="caution">
    <text evidence="1">The sequence shown here is derived from an EMBL/GenBank/DDBJ whole genome shotgun (WGS) entry which is preliminary data.</text>
</comment>
<gene>
    <name evidence="1" type="ORF">PPENT_87.1.T0500250</name>
</gene>
<name>A0A8S1UX93_9CILI</name>
<reference evidence="1" key="1">
    <citation type="submission" date="2021-01" db="EMBL/GenBank/DDBJ databases">
        <authorList>
            <consortium name="Genoscope - CEA"/>
            <person name="William W."/>
        </authorList>
    </citation>
    <scope>NUCLEOTIDE SEQUENCE</scope>
</reference>
<dbReference type="EMBL" id="CAJJDO010000050">
    <property type="protein sequence ID" value="CAD8169275.1"/>
    <property type="molecule type" value="Genomic_DNA"/>
</dbReference>
<evidence type="ECO:0000313" key="2">
    <source>
        <dbReference type="Proteomes" id="UP000689195"/>
    </source>
</evidence>